<dbReference type="RefSeq" id="WP_101035423.1">
    <property type="nucleotide sequence ID" value="NZ_CP079950.1"/>
</dbReference>
<dbReference type="GO" id="GO:0015074">
    <property type="term" value="P:DNA integration"/>
    <property type="evidence" value="ECO:0007669"/>
    <property type="project" value="InterPro"/>
</dbReference>
<dbReference type="InterPro" id="IPR001584">
    <property type="entry name" value="Integrase_cat-core"/>
</dbReference>
<dbReference type="AlphaFoldDB" id="A0A7S4U597"/>
<evidence type="ECO:0000259" key="2">
    <source>
        <dbReference type="PROSITE" id="PS50994"/>
    </source>
</evidence>
<feature type="region of interest" description="Disordered" evidence="1">
    <location>
        <begin position="634"/>
        <end position="721"/>
    </location>
</feature>
<dbReference type="Gene3D" id="3.30.420.10">
    <property type="entry name" value="Ribonuclease H-like superfamily/Ribonuclease H"/>
    <property type="match status" value="1"/>
</dbReference>
<dbReference type="EMBL" id="BK012114">
    <property type="protein sequence ID" value="DAC85631.1"/>
    <property type="molecule type" value="Genomic_DNA"/>
</dbReference>
<sequence length="721" mass="84030">MIFYNQVYQYVNKDNENKIRVIELDDPFVYYVELNGDTAMPKKVTLKTFEDEIEAGILLAVSDPFFMSQDDKYLTPKQVEKRDGDWEVINSSWQELKWQLLEKKTRDVTFDEIAEKFNLKKLKAKRLFTRFWQRGLNKNALLPDYNKSGGKGKERDLSGANKVGRPRKYALNNDLNEGINITDDVKKQFAHVIKQYYRKKEQITLTDAYEFLLRDFYSNKYVEDGEVKYSVWDASIIPSYNQFYYWFKKYEDPQLDISMRKSKKEFELKHRPILSNSTQEADGPGTRFQVDATIADIYLVSSFNRSLIIGRPVVYGIIDVYSRLFTGVYVGLEGPSWIGAMMALDNMITDKVAFCAEHDIYINDSQWPAKHLPEIIIADRGEFEGYSVTSLINNFNIKIENTSAYRGDLKGVIERQFGTINGKIKRKAPGAIQKEYRERGDRDYRLDATLNLKEFTKIVIHLMLQHNQKIIDKYPLEKAMIEDGLVATPLNLWSWGIANKKGRLQVTNDKNIYRLNILPRGKARITRAGIKFKGLSYGSDKAINEQWYVKLRSTSIEVAYDPRDMNQIYIPSNDGKSFDICFLLDTSEQYKGNTLDEIEFYQEYLEELKAEQFVEQKNNSINTDATIEDIIKKAKSEKKKQPKPTSKTEQVRNIKVNRQAEKALQREEEKFDLVDREAKMNQQPTQILEFPKIKEESPKKSSSGIMSKLKRKRDEQFGEDE</sequence>
<organism evidence="3">
    <name type="scientific">Macrococcoides caseolyticum</name>
    <dbReference type="NCBI Taxonomy" id="69966"/>
    <lineage>
        <taxon>Bacteria</taxon>
        <taxon>Bacillati</taxon>
        <taxon>Bacillota</taxon>
        <taxon>Bacilli</taxon>
        <taxon>Bacillales</taxon>
        <taxon>Staphylococcaceae</taxon>
        <taxon>Macrococcoides</taxon>
    </lineage>
</organism>
<name>A0A7S4U597_9STAP</name>
<dbReference type="InterPro" id="IPR012337">
    <property type="entry name" value="RNaseH-like_sf"/>
</dbReference>
<proteinExistence type="predicted"/>
<evidence type="ECO:0000313" key="3">
    <source>
        <dbReference type="EMBL" id="DAC85631.1"/>
    </source>
</evidence>
<dbReference type="InterPro" id="IPR015378">
    <property type="entry name" value="Transposase-like_Mu_C"/>
</dbReference>
<protein>
    <submittedName>
        <fullName evidence="3">Transposase TnsB</fullName>
    </submittedName>
</protein>
<accession>A0A7S4U597</accession>
<reference evidence="3" key="1">
    <citation type="journal article" date="2021" name="J. Antimicrob. Chemother.">
        <title>The novel macrolide resistance genes mef(F) and msr(G) are located on a plasmid in Macrococcus canis and a transposon in Macrococcus caseolyticus.</title>
        <authorList>
            <person name="Fernandez J.E."/>
            <person name="Perreten V."/>
            <person name="Schwendener S."/>
        </authorList>
    </citation>
    <scope>NUCLEOTIDE SEQUENCE</scope>
    <source>
        <strain evidence="3">5459_5_49</strain>
    </source>
</reference>
<dbReference type="InterPro" id="IPR036397">
    <property type="entry name" value="RNaseH_sf"/>
</dbReference>
<dbReference type="PROSITE" id="PS50994">
    <property type="entry name" value="INTEGRASE"/>
    <property type="match status" value="1"/>
</dbReference>
<dbReference type="SUPFAM" id="SSF53098">
    <property type="entry name" value="Ribonuclease H-like"/>
    <property type="match status" value="1"/>
</dbReference>
<evidence type="ECO:0000256" key="1">
    <source>
        <dbReference type="SAM" id="MobiDB-lite"/>
    </source>
</evidence>
<feature type="domain" description="Integrase catalytic" evidence="2">
    <location>
        <begin position="280"/>
        <end position="483"/>
    </location>
</feature>
<dbReference type="Pfam" id="PF09299">
    <property type="entry name" value="Mu-transpos_C"/>
    <property type="match status" value="1"/>
</dbReference>
<dbReference type="GO" id="GO:0003676">
    <property type="term" value="F:nucleic acid binding"/>
    <property type="evidence" value="ECO:0007669"/>
    <property type="project" value="InterPro"/>
</dbReference>
<feature type="compositionally biased region" description="Basic and acidic residues" evidence="1">
    <location>
        <begin position="712"/>
        <end position="721"/>
    </location>
</feature>
<gene>
    <name evidence="3" type="primary">tnsB</name>
</gene>
<feature type="compositionally biased region" description="Basic and acidic residues" evidence="1">
    <location>
        <begin position="658"/>
        <end position="679"/>
    </location>
</feature>